<evidence type="ECO:0000256" key="1">
    <source>
        <dbReference type="ARBA" id="ARBA00011900"/>
    </source>
</evidence>
<evidence type="ECO:0000256" key="2">
    <source>
        <dbReference type="ARBA" id="ARBA00022603"/>
    </source>
</evidence>
<dbReference type="eggNOG" id="COG1002">
    <property type="taxonomic scope" value="Bacteria"/>
</dbReference>
<keyword evidence="4" id="KW-0949">S-adenosyl-L-methionine</keyword>
<dbReference type="InterPro" id="IPR011639">
    <property type="entry name" value="MethylTrfase_TaqI-like_dom"/>
</dbReference>
<feature type="domain" description="MmeI-like target recognition" evidence="7">
    <location>
        <begin position="1048"/>
        <end position="1215"/>
    </location>
</feature>
<evidence type="ECO:0000256" key="3">
    <source>
        <dbReference type="ARBA" id="ARBA00022679"/>
    </source>
</evidence>
<comment type="caution">
    <text evidence="8">The sequence shown here is derived from an EMBL/GenBank/DDBJ whole genome shotgun (WGS) entry which is preliminary data.</text>
</comment>
<dbReference type="InterPro" id="IPR050953">
    <property type="entry name" value="N4_N6_ade-DNA_methylase"/>
</dbReference>
<evidence type="ECO:0000313" key="8">
    <source>
        <dbReference type="EMBL" id="EAQ96894.1"/>
    </source>
</evidence>
<keyword evidence="2 8" id="KW-0489">Methyltransferase</keyword>
<dbReference type="InterPro" id="IPR046820">
    <property type="entry name" value="MmeI_TRD"/>
</dbReference>
<accession>A4AB22</accession>
<evidence type="ECO:0000256" key="4">
    <source>
        <dbReference type="ARBA" id="ARBA00022691"/>
    </source>
</evidence>
<dbReference type="PRINTS" id="PR00507">
    <property type="entry name" value="N12N6MTFRASE"/>
</dbReference>
<name>A4AB22_9GAMM</name>
<sequence>MDEVMSQHGEWLSLIEVSGPFLAEPVLRDAFPAGLQKLDSTKKKQFRQTYEEWRESVDSDDELQSELHQQWIDWVLKQGLEWDEDNEGEELKAADQVPADIQLDLPEYQLSIKPSYVLYGSDKEAPYLLVSHYSADTNLNDVFAGDGWSTSPAERMSHLCRKVGARLGLVTNGEQWMFVDAPEGGITSYASWYARLWSQEPITLIAFHELLNIRTVFNGFGLNAVKLTGLLDESIKHQDEVTETLGAQVQRAVEVLVQSLDRINNDSSGELLECIEPPELYEAGLTFMMRLVFLLCAEKRGLLLLDDETYTENYALSTLRMKLRKEAGLHGEEVLSYRTNAWSRLLALFRAVYGGIDHKSLRMPALGGSLFDPDRFPFLEGRSKDSIWKSQEARPLPIDNRTVLLFLDAIQLYQGRTLSYRALDVEQIGYVYEGLLEKTVIRAKDVTLELEATQKSKKPWVLLSELASAESDGEAAVRKLLVERTGSSPSRVKNDLSKAISEADSEALLLSCSNDVSLRDRVKAYTHFLKKDAWDNPLIYTKGAFIVGAGTDRRGTGSHYTPKSLTESIVNDTLTPITFVGSTEGQPREQWMLKSAAELLDLKICDPAMGSGAFLVQACRWLGERLCEAWSQAEAAGKVVSVKGEVLETVDESELLPLDAEERMVVARRLIAERCLYGVDLNPLAVELAKLSIWLVTLAKSRPFGFLDHNLRSGDSLLGIHKLDQLINLGMSPGEKTQQRLFGQNIEKAARSAMELRTLLRDMPIRDIHDVEAMALLDSDARQKLEVPEKIADAFVAEVFSCNGNESALENAISSLAVEAGQAVDGDQDAISEITKRANSNLSLDLPPGKERRRPFHWPIEFPEVFLRDKNGFDALIGNPPFLGNRLWKTSLGQKSQWLCQMVLGASPGKIDLCVVFHRRAVTLLGSDGCYGLLATSNIAEGSAVGVGLGEVVKQGNIYFSKRSMPWPGTAAVVVAIVGFIKGEWLSDCDADGRKCARIGPRLEPEELDAWKPQALAESPFAFAGVDNSKGLAFVIKPDNPWFDGLRDEKNSLLRPYITGDDITSYALQKYDRWALDIADLTLEELENKWPLAYRFLVEEVQPTRTPEALKSYKGLYERWWQFWNHRADQMKRLRQRSEFVAFSKVTKHPICMLAPTEWIYTNKVLLIESSRTDLFAICLSGFFRTWLQVFSGGKLEGRLTLSITESVGKFPFPAVIASDLCIETAVQFNDLAVKFSEENDCGLTDVMNSVNDPTNSEPVINDIRKLFILLDTEVAAAYGWPDLSISYDFRIFPGGSSNDAWRWALTDDMRSIILGRLVDLNKQIYQTENGGIGVNAASMDRKEYRAPTDTELELDKVAEPRPQMDIFGKDK</sequence>
<dbReference type="SUPFAM" id="SSF53335">
    <property type="entry name" value="S-adenosyl-L-methionine-dependent methyltransferases"/>
    <property type="match status" value="1"/>
</dbReference>
<dbReference type="STRING" id="314285.KT71_11354"/>
<dbReference type="Pfam" id="PF07669">
    <property type="entry name" value="Eco57I"/>
    <property type="match status" value="1"/>
</dbReference>
<dbReference type="GO" id="GO:0003676">
    <property type="term" value="F:nucleic acid binding"/>
    <property type="evidence" value="ECO:0007669"/>
    <property type="project" value="InterPro"/>
</dbReference>
<organism evidence="8 9">
    <name type="scientific">Congregibacter litoralis KT71</name>
    <dbReference type="NCBI Taxonomy" id="314285"/>
    <lineage>
        <taxon>Bacteria</taxon>
        <taxon>Pseudomonadati</taxon>
        <taxon>Pseudomonadota</taxon>
        <taxon>Gammaproteobacteria</taxon>
        <taxon>Cellvibrionales</taxon>
        <taxon>Halieaceae</taxon>
        <taxon>Congregibacter</taxon>
    </lineage>
</organism>
<keyword evidence="9" id="KW-1185">Reference proteome</keyword>
<dbReference type="REBASE" id="23997">
    <property type="entry name" value="CliKTORF11354P"/>
</dbReference>
<dbReference type="RefSeq" id="WP_008294706.1">
    <property type="nucleotide sequence ID" value="NZ_CM002299.1"/>
</dbReference>
<protein>
    <recommendedName>
        <fullName evidence="1">site-specific DNA-methyltransferase (adenine-specific)</fullName>
        <ecNumber evidence="1">2.1.1.72</ecNumber>
    </recommendedName>
</protein>
<dbReference type="EMBL" id="AAOA02000003">
    <property type="protein sequence ID" value="EAQ96894.1"/>
    <property type="molecule type" value="Genomic_DNA"/>
</dbReference>
<evidence type="ECO:0000259" key="6">
    <source>
        <dbReference type="Pfam" id="PF07669"/>
    </source>
</evidence>
<dbReference type="PROSITE" id="PS00092">
    <property type="entry name" value="N6_MTASE"/>
    <property type="match status" value="1"/>
</dbReference>
<reference evidence="8 9" key="2">
    <citation type="journal article" date="2009" name="PLoS ONE">
        <title>The photosynthetic apparatus and its regulation in the aerobic gammaproteobacterium Congregibacter litoralis gen. nov., sp. nov.</title>
        <authorList>
            <person name="Spring S."/>
            <person name="Lunsdorf H."/>
            <person name="Fuchs B.M."/>
            <person name="Tindall B.J."/>
        </authorList>
    </citation>
    <scope>NUCLEOTIDE SEQUENCE [LARGE SCALE GENOMIC DNA]</scope>
    <source>
        <strain evidence="8">KT71</strain>
    </source>
</reference>
<dbReference type="InterPro" id="IPR029063">
    <property type="entry name" value="SAM-dependent_MTases_sf"/>
</dbReference>
<reference evidence="8 9" key="1">
    <citation type="journal article" date="2007" name="Proc. Natl. Acad. Sci. U.S.A.">
        <title>Characterization of a marine gammaproteobacterium capable of aerobic anoxygenic photosynthesis.</title>
        <authorList>
            <person name="Fuchs B.M."/>
            <person name="Spring S."/>
            <person name="Teeling H."/>
            <person name="Quast C."/>
            <person name="Wulf J."/>
            <person name="Schattenhofer M."/>
            <person name="Yan S."/>
            <person name="Ferriera S."/>
            <person name="Johnson J."/>
            <person name="Glockner F.O."/>
            <person name="Amann R."/>
        </authorList>
    </citation>
    <scope>NUCLEOTIDE SEQUENCE [LARGE SCALE GENOMIC DNA]</scope>
    <source>
        <strain evidence="8">KT71</strain>
    </source>
</reference>
<dbReference type="PANTHER" id="PTHR33841:SF1">
    <property type="entry name" value="DNA METHYLTRANSFERASE A"/>
    <property type="match status" value="1"/>
</dbReference>
<evidence type="ECO:0000256" key="5">
    <source>
        <dbReference type="ARBA" id="ARBA00047942"/>
    </source>
</evidence>
<keyword evidence="3 8" id="KW-0808">Transferase</keyword>
<evidence type="ECO:0000313" key="9">
    <source>
        <dbReference type="Proteomes" id="UP000019205"/>
    </source>
</evidence>
<dbReference type="InterPro" id="IPR002052">
    <property type="entry name" value="DNA_methylase_N6_adenine_CS"/>
</dbReference>
<gene>
    <name evidence="8" type="ORF">KT71_11354</name>
</gene>
<comment type="catalytic activity">
    <reaction evidence="5">
        <text>a 2'-deoxyadenosine in DNA + S-adenosyl-L-methionine = an N(6)-methyl-2'-deoxyadenosine in DNA + S-adenosyl-L-homocysteine + H(+)</text>
        <dbReference type="Rhea" id="RHEA:15197"/>
        <dbReference type="Rhea" id="RHEA-COMP:12418"/>
        <dbReference type="Rhea" id="RHEA-COMP:12419"/>
        <dbReference type="ChEBI" id="CHEBI:15378"/>
        <dbReference type="ChEBI" id="CHEBI:57856"/>
        <dbReference type="ChEBI" id="CHEBI:59789"/>
        <dbReference type="ChEBI" id="CHEBI:90615"/>
        <dbReference type="ChEBI" id="CHEBI:90616"/>
        <dbReference type="EC" id="2.1.1.72"/>
    </reaction>
</comment>
<dbReference type="Gene3D" id="3.40.50.150">
    <property type="entry name" value="Vaccinia Virus protein VP39"/>
    <property type="match status" value="1"/>
</dbReference>
<dbReference type="PANTHER" id="PTHR33841">
    <property type="entry name" value="DNA METHYLTRANSFERASE YEEA-RELATED"/>
    <property type="match status" value="1"/>
</dbReference>
<dbReference type="Pfam" id="PF20466">
    <property type="entry name" value="MmeI_TRD"/>
    <property type="match status" value="1"/>
</dbReference>
<dbReference type="EC" id="2.1.1.72" evidence="1"/>
<dbReference type="GO" id="GO:0006304">
    <property type="term" value="P:DNA modification"/>
    <property type="evidence" value="ECO:0007669"/>
    <property type="project" value="InterPro"/>
</dbReference>
<proteinExistence type="predicted"/>
<dbReference type="GO" id="GO:0032259">
    <property type="term" value="P:methylation"/>
    <property type="evidence" value="ECO:0007669"/>
    <property type="project" value="UniProtKB-KW"/>
</dbReference>
<dbReference type="Proteomes" id="UP000019205">
    <property type="component" value="Chromosome"/>
</dbReference>
<dbReference type="GO" id="GO:0009007">
    <property type="term" value="F:site-specific DNA-methyltransferase (adenine-specific) activity"/>
    <property type="evidence" value="ECO:0007669"/>
    <property type="project" value="UniProtKB-EC"/>
</dbReference>
<evidence type="ECO:0000259" key="7">
    <source>
        <dbReference type="Pfam" id="PF20466"/>
    </source>
</evidence>
<feature type="domain" description="Type II methyltransferase M.TaqI-like" evidence="6">
    <location>
        <begin position="675"/>
        <end position="940"/>
    </location>
</feature>
<dbReference type="HOGENOM" id="CLU_004385_0_0_6"/>